<protein>
    <recommendedName>
        <fullName evidence="3">Endonuclease/exonuclease/phosphatase domain-containing protein</fullName>
    </recommendedName>
</protein>
<sequence length="109" mass="12305">PLLLINLYIHPDARSRVQMSSKLVNILLDCLQESTFPEILITGDFNVNLLWRDNHILQQDLLWVVPHRSGGIKSNRPRDVKAAALVKDLESLGLLNGGSRKTFHLRGLT</sequence>
<gene>
    <name evidence="1" type="ORF">NDU88_001365</name>
</gene>
<feature type="non-terminal residue" evidence="1">
    <location>
        <position position="109"/>
    </location>
</feature>
<evidence type="ECO:0008006" key="3">
    <source>
        <dbReference type="Google" id="ProtNLM"/>
    </source>
</evidence>
<organism evidence="1 2">
    <name type="scientific">Pleurodeles waltl</name>
    <name type="common">Iberian ribbed newt</name>
    <dbReference type="NCBI Taxonomy" id="8319"/>
    <lineage>
        <taxon>Eukaryota</taxon>
        <taxon>Metazoa</taxon>
        <taxon>Chordata</taxon>
        <taxon>Craniata</taxon>
        <taxon>Vertebrata</taxon>
        <taxon>Euteleostomi</taxon>
        <taxon>Amphibia</taxon>
        <taxon>Batrachia</taxon>
        <taxon>Caudata</taxon>
        <taxon>Salamandroidea</taxon>
        <taxon>Salamandridae</taxon>
        <taxon>Pleurodelinae</taxon>
        <taxon>Pleurodeles</taxon>
    </lineage>
</organism>
<proteinExistence type="predicted"/>
<evidence type="ECO:0000313" key="1">
    <source>
        <dbReference type="EMBL" id="KAJ1081182.1"/>
    </source>
</evidence>
<comment type="caution">
    <text evidence="1">The sequence shown here is derived from an EMBL/GenBank/DDBJ whole genome shotgun (WGS) entry which is preliminary data.</text>
</comment>
<name>A0AAV7KSR1_PLEWA</name>
<feature type="non-terminal residue" evidence="1">
    <location>
        <position position="1"/>
    </location>
</feature>
<keyword evidence="2" id="KW-1185">Reference proteome</keyword>
<dbReference type="Proteomes" id="UP001066276">
    <property type="component" value="Chromosome 12"/>
</dbReference>
<evidence type="ECO:0000313" key="2">
    <source>
        <dbReference type="Proteomes" id="UP001066276"/>
    </source>
</evidence>
<dbReference type="EMBL" id="JANPWB010000016">
    <property type="protein sequence ID" value="KAJ1081182.1"/>
    <property type="molecule type" value="Genomic_DNA"/>
</dbReference>
<reference evidence="1" key="1">
    <citation type="journal article" date="2022" name="bioRxiv">
        <title>Sequencing and chromosome-scale assembly of the giantPleurodeles waltlgenome.</title>
        <authorList>
            <person name="Brown T."/>
            <person name="Elewa A."/>
            <person name="Iarovenko S."/>
            <person name="Subramanian E."/>
            <person name="Araus A.J."/>
            <person name="Petzold A."/>
            <person name="Susuki M."/>
            <person name="Suzuki K.-i.T."/>
            <person name="Hayashi T."/>
            <person name="Toyoda A."/>
            <person name="Oliveira C."/>
            <person name="Osipova E."/>
            <person name="Leigh N.D."/>
            <person name="Simon A."/>
            <person name="Yun M.H."/>
        </authorList>
    </citation>
    <scope>NUCLEOTIDE SEQUENCE</scope>
    <source>
        <strain evidence="1">20211129_DDA</strain>
        <tissue evidence="1">Liver</tissue>
    </source>
</reference>
<accession>A0AAV7KSR1</accession>
<dbReference type="AlphaFoldDB" id="A0AAV7KSR1"/>